<dbReference type="InterPro" id="IPR011990">
    <property type="entry name" value="TPR-like_helical_dom_sf"/>
</dbReference>
<evidence type="ECO:0000256" key="6">
    <source>
        <dbReference type="ARBA" id="ARBA00023004"/>
    </source>
</evidence>
<dbReference type="GO" id="GO:0031418">
    <property type="term" value="F:L-ascorbic acid binding"/>
    <property type="evidence" value="ECO:0007669"/>
    <property type="project" value="UniProtKB-KW"/>
</dbReference>
<dbReference type="InterPro" id="IPR044862">
    <property type="entry name" value="Pro_4_hyd_alph_FE2OG_OXY"/>
</dbReference>
<dbReference type="InterPro" id="IPR006620">
    <property type="entry name" value="Pro_4_hyd_alph"/>
</dbReference>
<dbReference type="EMBL" id="CAJNOT010000359">
    <property type="protein sequence ID" value="CAF0953442.1"/>
    <property type="molecule type" value="Genomic_DNA"/>
</dbReference>
<dbReference type="GO" id="GO:0005783">
    <property type="term" value="C:endoplasmic reticulum"/>
    <property type="evidence" value="ECO:0007669"/>
    <property type="project" value="TreeGrafter"/>
</dbReference>
<organism evidence="8 9">
    <name type="scientific">Rotaria sordida</name>
    <dbReference type="NCBI Taxonomy" id="392033"/>
    <lineage>
        <taxon>Eukaryota</taxon>
        <taxon>Metazoa</taxon>
        <taxon>Spiralia</taxon>
        <taxon>Gnathifera</taxon>
        <taxon>Rotifera</taxon>
        <taxon>Eurotatoria</taxon>
        <taxon>Bdelloidea</taxon>
        <taxon>Philodinida</taxon>
        <taxon>Philodinidae</taxon>
        <taxon>Rotaria</taxon>
    </lineage>
</organism>
<evidence type="ECO:0000256" key="4">
    <source>
        <dbReference type="ARBA" id="ARBA00022964"/>
    </source>
</evidence>
<gene>
    <name evidence="8" type="ORF">ZHD862_LOCUS10136</name>
</gene>
<keyword evidence="2" id="KW-0479">Metal-binding</keyword>
<dbReference type="Proteomes" id="UP000663864">
    <property type="component" value="Unassembled WGS sequence"/>
</dbReference>
<evidence type="ECO:0000256" key="5">
    <source>
        <dbReference type="ARBA" id="ARBA00023002"/>
    </source>
</evidence>
<dbReference type="SMART" id="SM00702">
    <property type="entry name" value="P4Hc"/>
    <property type="match status" value="1"/>
</dbReference>
<evidence type="ECO:0000313" key="8">
    <source>
        <dbReference type="EMBL" id="CAF0953442.1"/>
    </source>
</evidence>
<evidence type="ECO:0000256" key="1">
    <source>
        <dbReference type="ARBA" id="ARBA00001961"/>
    </source>
</evidence>
<evidence type="ECO:0000313" key="9">
    <source>
        <dbReference type="Proteomes" id="UP000663864"/>
    </source>
</evidence>
<keyword evidence="4" id="KW-0223">Dioxygenase</keyword>
<feature type="domain" description="Prolyl 4-hydroxylase alpha subunit" evidence="7">
    <location>
        <begin position="194"/>
        <end position="359"/>
    </location>
</feature>
<comment type="cofactor">
    <cofactor evidence="1">
        <name>L-ascorbate</name>
        <dbReference type="ChEBI" id="CHEBI:38290"/>
    </cofactor>
</comment>
<protein>
    <recommendedName>
        <fullName evidence="7">Prolyl 4-hydroxylase alpha subunit domain-containing protein</fullName>
    </recommendedName>
</protein>
<dbReference type="InterPro" id="IPR045054">
    <property type="entry name" value="P4HA-like"/>
</dbReference>
<dbReference type="PANTHER" id="PTHR10869">
    <property type="entry name" value="PROLYL 4-HYDROXYLASE ALPHA SUBUNIT"/>
    <property type="match status" value="1"/>
</dbReference>
<evidence type="ECO:0000256" key="3">
    <source>
        <dbReference type="ARBA" id="ARBA00022896"/>
    </source>
</evidence>
<dbReference type="PANTHER" id="PTHR10869:SF244">
    <property type="entry name" value="PROLYL 4-HYDROXYLASE SUBUNIT ALPHA-2"/>
    <property type="match status" value="1"/>
</dbReference>
<sequence length="359" mass="41053">MTEKIITTTKDNHQQMIDLKTLKRMFENSQYPKYEIEKQIQETIKKLSNNDSPQPQGNIEHALALSEEMLAIDPSNERGLANKDYFEYILQNRTLIEPQAIKDFNSPNDSDSTSTTVKSLPSQNDLINKKNYKVNNQRLGKDLEKLETVEKLCRDTNTKLDPHRASKLVCRYRHNNHPYLLWMPIKEEQLFDKPEILLYHDIIRNADIDEIKSLATPRLQRAVVVVNSESSKQAPVDYRISKSTWLKDEDSPAVARLSRLISATTTLSMETAEPLQIGNYGIGGHYDVHVDFSSNPDDELWENDGKADKCNRIATWLTYLNDVEQGGATVFPEIGVRVTPEKGSAIFWYNLYTSGTGNM</sequence>
<keyword evidence="6" id="KW-0408">Iron</keyword>
<proteinExistence type="predicted"/>
<dbReference type="Gene3D" id="2.60.120.620">
    <property type="entry name" value="q2cbj1_9rhob like domain"/>
    <property type="match status" value="1"/>
</dbReference>
<evidence type="ECO:0000259" key="7">
    <source>
        <dbReference type="SMART" id="SM00702"/>
    </source>
</evidence>
<reference evidence="8" key="1">
    <citation type="submission" date="2021-02" db="EMBL/GenBank/DDBJ databases">
        <authorList>
            <person name="Nowell W R."/>
        </authorList>
    </citation>
    <scope>NUCLEOTIDE SEQUENCE</scope>
</reference>
<keyword evidence="3" id="KW-0847">Vitamin C</keyword>
<name>A0A814DIH5_9BILA</name>
<comment type="caution">
    <text evidence="8">The sequence shown here is derived from an EMBL/GenBank/DDBJ whole genome shotgun (WGS) entry which is preliminary data.</text>
</comment>
<evidence type="ECO:0000256" key="2">
    <source>
        <dbReference type="ARBA" id="ARBA00022723"/>
    </source>
</evidence>
<dbReference type="AlphaFoldDB" id="A0A814DIH5"/>
<accession>A0A814DIH5</accession>
<dbReference type="GO" id="GO:0005506">
    <property type="term" value="F:iron ion binding"/>
    <property type="evidence" value="ECO:0007669"/>
    <property type="project" value="InterPro"/>
</dbReference>
<dbReference type="GO" id="GO:0004656">
    <property type="term" value="F:procollagen-proline 4-dioxygenase activity"/>
    <property type="evidence" value="ECO:0007669"/>
    <property type="project" value="TreeGrafter"/>
</dbReference>
<dbReference type="Pfam" id="PF13640">
    <property type="entry name" value="2OG-FeII_Oxy_3"/>
    <property type="match status" value="1"/>
</dbReference>
<dbReference type="Gene3D" id="1.25.40.10">
    <property type="entry name" value="Tetratricopeptide repeat domain"/>
    <property type="match status" value="1"/>
</dbReference>
<keyword evidence="5" id="KW-0560">Oxidoreductase</keyword>